<dbReference type="SMART" id="SM00849">
    <property type="entry name" value="Lactamase_B"/>
    <property type="match status" value="1"/>
</dbReference>
<keyword evidence="3" id="KW-1185">Reference proteome</keyword>
<dbReference type="InterPro" id="IPR036866">
    <property type="entry name" value="RibonucZ/Hydroxyglut_hydro"/>
</dbReference>
<gene>
    <name evidence="2" type="ORF">FB473_002137</name>
</gene>
<dbReference type="PANTHER" id="PTHR46233:SF1">
    <property type="entry name" value="CONSERVED PROTEIN"/>
    <property type="match status" value="1"/>
</dbReference>
<accession>A0ABX0SGH8</accession>
<comment type="caution">
    <text evidence="2">The sequence shown here is derived from an EMBL/GenBank/DDBJ whole genome shotgun (WGS) entry which is preliminary data.</text>
</comment>
<organism evidence="2 3">
    <name type="scientific">Brooklawnia cerclae</name>
    <dbReference type="NCBI Taxonomy" id="349934"/>
    <lineage>
        <taxon>Bacteria</taxon>
        <taxon>Bacillati</taxon>
        <taxon>Actinomycetota</taxon>
        <taxon>Actinomycetes</taxon>
        <taxon>Propionibacteriales</taxon>
        <taxon>Propionibacteriaceae</taxon>
        <taxon>Brooklawnia</taxon>
    </lineage>
</organism>
<evidence type="ECO:0000313" key="2">
    <source>
        <dbReference type="EMBL" id="NIH57492.1"/>
    </source>
</evidence>
<protein>
    <submittedName>
        <fullName evidence="2">Glyoxylase-like metal-dependent hydrolase (Beta-lactamase superfamily II)</fullName>
    </submittedName>
</protein>
<dbReference type="InterPro" id="IPR001279">
    <property type="entry name" value="Metallo-B-lactamas"/>
</dbReference>
<dbReference type="Proteomes" id="UP000749311">
    <property type="component" value="Unassembled WGS sequence"/>
</dbReference>
<dbReference type="EMBL" id="JAAMOZ010000001">
    <property type="protein sequence ID" value="NIH57492.1"/>
    <property type="molecule type" value="Genomic_DNA"/>
</dbReference>
<dbReference type="Gene3D" id="3.60.15.10">
    <property type="entry name" value="Ribonuclease Z/Hydroxyacylglutathione hydrolase-like"/>
    <property type="match status" value="1"/>
</dbReference>
<dbReference type="SUPFAM" id="SSF56281">
    <property type="entry name" value="Metallo-hydrolase/oxidoreductase"/>
    <property type="match status" value="1"/>
</dbReference>
<dbReference type="Pfam" id="PF00753">
    <property type="entry name" value="Lactamase_B"/>
    <property type="match status" value="1"/>
</dbReference>
<dbReference type="InterPro" id="IPR051453">
    <property type="entry name" value="MBL_Glyoxalase_II"/>
</dbReference>
<name>A0ABX0SGH8_9ACTN</name>
<reference evidence="2 3" key="1">
    <citation type="submission" date="2020-02" db="EMBL/GenBank/DDBJ databases">
        <title>Sequencing the genomes of 1000 actinobacteria strains.</title>
        <authorList>
            <person name="Klenk H.-P."/>
        </authorList>
    </citation>
    <scope>NUCLEOTIDE SEQUENCE [LARGE SCALE GENOMIC DNA]</scope>
    <source>
        <strain evidence="2 3">DSM 19609</strain>
    </source>
</reference>
<evidence type="ECO:0000313" key="3">
    <source>
        <dbReference type="Proteomes" id="UP000749311"/>
    </source>
</evidence>
<feature type="domain" description="Metallo-beta-lactamase" evidence="1">
    <location>
        <begin position="32"/>
        <end position="198"/>
    </location>
</feature>
<dbReference type="PANTHER" id="PTHR46233">
    <property type="entry name" value="HYDROXYACYLGLUTATHIONE HYDROLASE GLOC"/>
    <property type="match status" value="1"/>
</dbReference>
<dbReference type="CDD" id="cd06262">
    <property type="entry name" value="metallo-hydrolase-like_MBL-fold"/>
    <property type="match status" value="1"/>
</dbReference>
<proteinExistence type="predicted"/>
<sequence>MTDPYHTGPREEPIVFTVGAVTCTKVSVGPMDNNAYLLTPSEGPLVLIDAAAEAATLLDLIGTRPLGTVVTTHRHTDHLGALARVVRDTGAAPVAGRPDVDAITEQTGIRSRGVWTGDTIPVGTTSLEVIGLAGHTPGGIALALRPDDGPTHLFTGDSLFPGGVGKTLTPRDFSALLGNVAALVFEPFGDETLVHPGHGDSTTLGAERPHLDEWRARGW</sequence>
<dbReference type="RefSeq" id="WP_341770094.1">
    <property type="nucleotide sequence ID" value="NZ_BAAAOO010000007.1"/>
</dbReference>
<evidence type="ECO:0000259" key="1">
    <source>
        <dbReference type="SMART" id="SM00849"/>
    </source>
</evidence>